<organism evidence="1 2">
    <name type="scientific">Streptomyces halobius</name>
    <dbReference type="NCBI Taxonomy" id="2879846"/>
    <lineage>
        <taxon>Bacteria</taxon>
        <taxon>Bacillati</taxon>
        <taxon>Actinomycetota</taxon>
        <taxon>Actinomycetes</taxon>
        <taxon>Kitasatosporales</taxon>
        <taxon>Streptomycetaceae</taxon>
        <taxon>Streptomyces</taxon>
    </lineage>
</organism>
<evidence type="ECO:0000313" key="1">
    <source>
        <dbReference type="EMBL" id="UQA91353.1"/>
    </source>
</evidence>
<accession>A0ABY4M2A4</accession>
<dbReference type="RefSeq" id="WP_248862183.1">
    <property type="nucleotide sequence ID" value="NZ_CP086322.1"/>
</dbReference>
<protein>
    <submittedName>
        <fullName evidence="1">Uncharacterized protein</fullName>
    </submittedName>
</protein>
<proteinExistence type="predicted"/>
<evidence type="ECO:0000313" key="2">
    <source>
        <dbReference type="Proteomes" id="UP000830115"/>
    </source>
</evidence>
<dbReference type="Proteomes" id="UP000830115">
    <property type="component" value="Chromosome"/>
</dbReference>
<sequence>MAWPRKGEWRVEGDTLHFVDVKNPDKIFVSYTFHFETEEQTESDSASEEETSVRTRYRVTWQRTGTEKSHTEDCIVDSAQMTRPGDPEQRDQLLRTMLAKRWMSIGQMEPENITLQDVVPVCNCENSELSSLCDFAEDGGYRFHLETSNSYAGCEIVQDRASDRILGIVSNTLSVGFLTLVREKYGHQ</sequence>
<reference evidence="1" key="1">
    <citation type="submission" date="2021-10" db="EMBL/GenBank/DDBJ databases">
        <title>Streptomyces nigrumlapis sp.nov.,an antimicrobial producing actinobacterium isolated from Black Gobi rocks.</title>
        <authorList>
            <person name="Wen Y."/>
            <person name="Zhang W."/>
            <person name="Liu X.G."/>
        </authorList>
    </citation>
    <scope>NUCLEOTIDE SEQUENCE</scope>
    <source>
        <strain evidence="1">ST13-2-2</strain>
    </source>
</reference>
<name>A0ABY4M2A4_9ACTN</name>
<dbReference type="EMBL" id="CP086322">
    <property type="protein sequence ID" value="UQA91353.1"/>
    <property type="molecule type" value="Genomic_DNA"/>
</dbReference>
<keyword evidence="2" id="KW-1185">Reference proteome</keyword>
<gene>
    <name evidence="1" type="ORF">K9S39_05200</name>
</gene>